<sequence length="101" mass="11846">MGGGHKAHKMSDKCCGKKTFRWRTNWKGWAGAWGERRGEARPAQCLAACHYERCRSANLIQMEDKQKVCELFRDSIVEWRRNDVLSFDRLAVHFDSIQCQR</sequence>
<keyword evidence="1" id="KW-1185">Reference proteome</keyword>
<reference evidence="1" key="1">
    <citation type="submission" date="2013-12" db="EMBL/GenBank/DDBJ databases">
        <authorList>
            <person name="Aslett M."/>
        </authorList>
    </citation>
    <scope>NUCLEOTIDE SEQUENCE [LARGE SCALE GENOMIC DNA]</scope>
    <source>
        <strain evidence="1">Lindley</strain>
    </source>
</reference>
<dbReference type="Proteomes" id="UP000050741">
    <property type="component" value="Unassembled WGS sequence"/>
</dbReference>
<name>A0A183BNL7_GLOPA</name>
<protein>
    <submittedName>
        <fullName evidence="2">Apple domain-containing protein</fullName>
    </submittedName>
</protein>
<proteinExistence type="predicted"/>
<evidence type="ECO:0000313" key="1">
    <source>
        <dbReference type="Proteomes" id="UP000050741"/>
    </source>
</evidence>
<organism evidence="1 2">
    <name type="scientific">Globodera pallida</name>
    <name type="common">Potato cyst nematode worm</name>
    <name type="synonym">Heterodera pallida</name>
    <dbReference type="NCBI Taxonomy" id="36090"/>
    <lineage>
        <taxon>Eukaryota</taxon>
        <taxon>Metazoa</taxon>
        <taxon>Ecdysozoa</taxon>
        <taxon>Nematoda</taxon>
        <taxon>Chromadorea</taxon>
        <taxon>Rhabditida</taxon>
        <taxon>Tylenchina</taxon>
        <taxon>Tylenchomorpha</taxon>
        <taxon>Tylenchoidea</taxon>
        <taxon>Heteroderidae</taxon>
        <taxon>Heteroderinae</taxon>
        <taxon>Globodera</taxon>
    </lineage>
</organism>
<dbReference type="WBParaSite" id="GPLIN_000220300">
    <property type="protein sequence ID" value="GPLIN_000220300"/>
    <property type="gene ID" value="GPLIN_000220300"/>
</dbReference>
<reference evidence="2" key="3">
    <citation type="submission" date="2016-06" db="UniProtKB">
        <authorList>
            <consortium name="WormBaseParasite"/>
        </authorList>
    </citation>
    <scope>IDENTIFICATION</scope>
</reference>
<accession>A0A183BNL7</accession>
<evidence type="ECO:0000313" key="2">
    <source>
        <dbReference type="WBParaSite" id="GPLIN_000220300"/>
    </source>
</evidence>
<dbReference type="AlphaFoldDB" id="A0A183BNL7"/>
<reference evidence="1" key="2">
    <citation type="submission" date="2014-05" db="EMBL/GenBank/DDBJ databases">
        <title>The genome and life-stage specific transcriptomes of Globodera pallida elucidate key aspects of plant parasitism by a cyst nematode.</title>
        <authorList>
            <person name="Cotton J.A."/>
            <person name="Lilley C.J."/>
            <person name="Jones L.M."/>
            <person name="Kikuchi T."/>
            <person name="Reid A.J."/>
            <person name="Thorpe P."/>
            <person name="Tsai I.J."/>
            <person name="Beasley H."/>
            <person name="Blok V."/>
            <person name="Cock P.J.A."/>
            <person name="Van den Akker S.E."/>
            <person name="Holroyd N."/>
            <person name="Hunt M."/>
            <person name="Mantelin S."/>
            <person name="Naghra H."/>
            <person name="Pain A."/>
            <person name="Palomares-Rius J.E."/>
            <person name="Zarowiecki M."/>
            <person name="Berriman M."/>
            <person name="Jones J.T."/>
            <person name="Urwin P.E."/>
        </authorList>
    </citation>
    <scope>NUCLEOTIDE SEQUENCE [LARGE SCALE GENOMIC DNA]</scope>
    <source>
        <strain evidence="1">Lindley</strain>
    </source>
</reference>